<proteinExistence type="predicted"/>
<dbReference type="Gene3D" id="3.40.190.10">
    <property type="entry name" value="Periplasmic binding protein-like II"/>
    <property type="match status" value="1"/>
</dbReference>
<dbReference type="Pfam" id="PF12974">
    <property type="entry name" value="Phosphonate-bd"/>
    <property type="match status" value="1"/>
</dbReference>
<reference evidence="1 2" key="1">
    <citation type="journal article" date="2014" name="Int. J. Syst. Evol. Microbiol.">
        <title>Complete genome sequence of Corynebacterium casei LMG S-19264T (=DSM 44701T), isolated from a smear-ripened cheese.</title>
        <authorList>
            <consortium name="US DOE Joint Genome Institute (JGI-PGF)"/>
            <person name="Walter F."/>
            <person name="Albersmeier A."/>
            <person name="Kalinowski J."/>
            <person name="Ruckert C."/>
        </authorList>
    </citation>
    <scope>NUCLEOTIDE SEQUENCE [LARGE SCALE GENOMIC DNA]</scope>
    <source>
        <strain evidence="1 2">NBRC 111766</strain>
    </source>
</reference>
<accession>A0AA37TYC0</accession>
<organism evidence="1 2">
    <name type="scientific">Cypionkella aquatica</name>
    <dbReference type="NCBI Taxonomy" id="1756042"/>
    <lineage>
        <taxon>Bacteria</taxon>
        <taxon>Pseudomonadati</taxon>
        <taxon>Pseudomonadota</taxon>
        <taxon>Alphaproteobacteria</taxon>
        <taxon>Rhodobacterales</taxon>
        <taxon>Paracoccaceae</taxon>
        <taxon>Cypionkella</taxon>
    </lineage>
</organism>
<dbReference type="Proteomes" id="UP001157355">
    <property type="component" value="Unassembled WGS sequence"/>
</dbReference>
<name>A0AA37TYC0_9RHOB</name>
<comment type="caution">
    <text evidence="1">The sequence shown here is derived from an EMBL/GenBank/DDBJ whole genome shotgun (WGS) entry which is preliminary data.</text>
</comment>
<keyword evidence="2" id="KW-1185">Reference proteome</keyword>
<evidence type="ECO:0000313" key="1">
    <source>
        <dbReference type="EMBL" id="GLS87983.1"/>
    </source>
</evidence>
<gene>
    <name evidence="1" type="ORF">GCM10010873_29570</name>
</gene>
<sequence length="257" mass="27458">MIASLGMYDRAETAAANDRLWANIRDGLRAAGEPAPDALTRGAQAYWDAWQSPDLVFSQTCGFPFRARLHDKVTLIGTPDYGLPGCPPGHYNSVFVARKDDPRSTLAAFSGAAFAYNEELSQSGWAAPQNHAGAHGLHFPPSLQSGGHRLSALAVAESRADLAAIDALTWQLLCEYDDFAADLREIARTEPPTPVLPYITAKGRDAALYFRVTKAAIAALVPADKTTLHLKDLIAIPASAYLAVPTPPAPSQNVHGS</sequence>
<dbReference type="PANTHER" id="PTHR35841:SF1">
    <property type="entry name" value="PHOSPHONATES-BINDING PERIPLASMIC PROTEIN"/>
    <property type="match status" value="1"/>
</dbReference>
<evidence type="ECO:0000313" key="2">
    <source>
        <dbReference type="Proteomes" id="UP001157355"/>
    </source>
</evidence>
<dbReference type="EMBL" id="BSPP01000010">
    <property type="protein sequence ID" value="GLS87983.1"/>
    <property type="molecule type" value="Genomic_DNA"/>
</dbReference>
<dbReference type="SUPFAM" id="SSF53850">
    <property type="entry name" value="Periplasmic binding protein-like II"/>
    <property type="match status" value="1"/>
</dbReference>
<dbReference type="RefSeq" id="WP_284326144.1">
    <property type="nucleotide sequence ID" value="NZ_BSPP01000010.1"/>
</dbReference>
<protein>
    <submittedName>
        <fullName evidence="1">Uncharacterized protein</fullName>
    </submittedName>
</protein>
<dbReference type="AlphaFoldDB" id="A0AA37TYC0"/>
<dbReference type="PANTHER" id="PTHR35841">
    <property type="entry name" value="PHOSPHONATES-BINDING PERIPLASMIC PROTEIN"/>
    <property type="match status" value="1"/>
</dbReference>